<name>A0A2I0WFW0_9ASPA</name>
<keyword evidence="1" id="KW-0472">Membrane</keyword>
<evidence type="ECO:0000313" key="3">
    <source>
        <dbReference type="Proteomes" id="UP000233837"/>
    </source>
</evidence>
<evidence type="ECO:0000313" key="2">
    <source>
        <dbReference type="EMBL" id="PKU74539.1"/>
    </source>
</evidence>
<dbReference type="OrthoDB" id="761598at2759"/>
<keyword evidence="3" id="KW-1185">Reference proteome</keyword>
<organism evidence="2 3">
    <name type="scientific">Dendrobium catenatum</name>
    <dbReference type="NCBI Taxonomy" id="906689"/>
    <lineage>
        <taxon>Eukaryota</taxon>
        <taxon>Viridiplantae</taxon>
        <taxon>Streptophyta</taxon>
        <taxon>Embryophyta</taxon>
        <taxon>Tracheophyta</taxon>
        <taxon>Spermatophyta</taxon>
        <taxon>Magnoliopsida</taxon>
        <taxon>Liliopsida</taxon>
        <taxon>Asparagales</taxon>
        <taxon>Orchidaceae</taxon>
        <taxon>Epidendroideae</taxon>
        <taxon>Malaxideae</taxon>
        <taxon>Dendrobiinae</taxon>
        <taxon>Dendrobium</taxon>
    </lineage>
</organism>
<keyword evidence="1" id="KW-1133">Transmembrane helix</keyword>
<accession>A0A2I0WFW0</accession>
<proteinExistence type="predicted"/>
<keyword evidence="1" id="KW-0812">Transmembrane</keyword>
<dbReference type="Pfam" id="PF04654">
    <property type="entry name" value="DUF599"/>
    <property type="match status" value="1"/>
</dbReference>
<gene>
    <name evidence="2" type="ORF">MA16_Dca003742</name>
</gene>
<feature type="transmembrane region" description="Helical" evidence="1">
    <location>
        <begin position="71"/>
        <end position="92"/>
    </location>
</feature>
<dbReference type="AlphaFoldDB" id="A0A2I0WFW0"/>
<dbReference type="PANTHER" id="PTHR31168:SF19">
    <property type="entry name" value="OS01G0683700 PROTEIN"/>
    <property type="match status" value="1"/>
</dbReference>
<dbReference type="InterPro" id="IPR006747">
    <property type="entry name" value="DUF599"/>
</dbReference>
<evidence type="ECO:0008006" key="4">
    <source>
        <dbReference type="Google" id="ProtNLM"/>
    </source>
</evidence>
<reference evidence="2 3" key="1">
    <citation type="journal article" date="2016" name="Sci. Rep.">
        <title>The Dendrobium catenatum Lindl. genome sequence provides insights into polysaccharide synthase, floral development and adaptive evolution.</title>
        <authorList>
            <person name="Zhang G.Q."/>
            <person name="Xu Q."/>
            <person name="Bian C."/>
            <person name="Tsai W.C."/>
            <person name="Yeh C.M."/>
            <person name="Liu K.W."/>
            <person name="Yoshida K."/>
            <person name="Zhang L.S."/>
            <person name="Chang S.B."/>
            <person name="Chen F."/>
            <person name="Shi Y."/>
            <person name="Su Y.Y."/>
            <person name="Zhang Y.Q."/>
            <person name="Chen L.J."/>
            <person name="Yin Y."/>
            <person name="Lin M."/>
            <person name="Huang H."/>
            <person name="Deng H."/>
            <person name="Wang Z.W."/>
            <person name="Zhu S.L."/>
            <person name="Zhao X."/>
            <person name="Deng C."/>
            <person name="Niu S.C."/>
            <person name="Huang J."/>
            <person name="Wang M."/>
            <person name="Liu G.H."/>
            <person name="Yang H.J."/>
            <person name="Xiao X.J."/>
            <person name="Hsiao Y.Y."/>
            <person name="Wu W.L."/>
            <person name="Chen Y.Y."/>
            <person name="Mitsuda N."/>
            <person name="Ohme-Takagi M."/>
            <person name="Luo Y.B."/>
            <person name="Van de Peer Y."/>
            <person name="Liu Z.J."/>
        </authorList>
    </citation>
    <scope>NUCLEOTIDE SEQUENCE [LARGE SCALE GENOMIC DNA]</scope>
    <source>
        <tissue evidence="2">The whole plant</tissue>
    </source>
</reference>
<dbReference type="EMBL" id="KZ502674">
    <property type="protein sequence ID" value="PKU74539.1"/>
    <property type="molecule type" value="Genomic_DNA"/>
</dbReference>
<sequence length="239" mass="26508">MEENQLDFVLVPLGLFVLALYHSWLLFSVLRRPNTTVIGLNALARRRWVQAMMADSLKNGVLAVQTVRNNIMASTVLATTAISLASLISVFVSATAKSSASSALVYGNQTSLASSVKLFAISLCFILAFLCHIQAIRYYAHVSFLVTTPPAVINSTGDLVSIKYVARSLNRGSFFWSLGLRAFYVSFTLFLWIFGPLPMFLSCIVLCSLLYFLDTTTEHTRDLHKSFWPMEKEEGEGSV</sequence>
<feature type="transmembrane region" description="Helical" evidence="1">
    <location>
        <begin position="6"/>
        <end position="27"/>
    </location>
</feature>
<evidence type="ECO:0000256" key="1">
    <source>
        <dbReference type="SAM" id="Phobius"/>
    </source>
</evidence>
<feature type="transmembrane region" description="Helical" evidence="1">
    <location>
        <begin position="112"/>
        <end position="131"/>
    </location>
</feature>
<protein>
    <recommendedName>
        <fullName evidence="4">DUF599 domain-containing protein</fullName>
    </recommendedName>
</protein>
<dbReference type="PANTHER" id="PTHR31168">
    <property type="entry name" value="OS02G0292800 PROTEIN"/>
    <property type="match status" value="1"/>
</dbReference>
<feature type="transmembrane region" description="Helical" evidence="1">
    <location>
        <begin position="199"/>
        <end position="217"/>
    </location>
</feature>
<reference evidence="2 3" key="2">
    <citation type="journal article" date="2017" name="Nature">
        <title>The Apostasia genome and the evolution of orchids.</title>
        <authorList>
            <person name="Zhang G.Q."/>
            <person name="Liu K.W."/>
            <person name="Li Z."/>
            <person name="Lohaus R."/>
            <person name="Hsiao Y.Y."/>
            <person name="Niu S.C."/>
            <person name="Wang J.Y."/>
            <person name="Lin Y.C."/>
            <person name="Xu Q."/>
            <person name="Chen L.J."/>
            <person name="Yoshida K."/>
            <person name="Fujiwara S."/>
            <person name="Wang Z.W."/>
            <person name="Zhang Y.Q."/>
            <person name="Mitsuda N."/>
            <person name="Wang M."/>
            <person name="Liu G.H."/>
            <person name="Pecoraro L."/>
            <person name="Huang H.X."/>
            <person name="Xiao X.J."/>
            <person name="Lin M."/>
            <person name="Wu X.Y."/>
            <person name="Wu W.L."/>
            <person name="Chen Y.Y."/>
            <person name="Chang S.B."/>
            <person name="Sakamoto S."/>
            <person name="Ohme-Takagi M."/>
            <person name="Yagi M."/>
            <person name="Zeng S.J."/>
            <person name="Shen C.Y."/>
            <person name="Yeh C.M."/>
            <person name="Luo Y.B."/>
            <person name="Tsai W.C."/>
            <person name="Van de Peer Y."/>
            <person name="Liu Z.J."/>
        </authorList>
    </citation>
    <scope>NUCLEOTIDE SEQUENCE [LARGE SCALE GENOMIC DNA]</scope>
    <source>
        <tissue evidence="2">The whole plant</tissue>
    </source>
</reference>
<dbReference type="Proteomes" id="UP000233837">
    <property type="component" value="Unassembled WGS sequence"/>
</dbReference>